<evidence type="ECO:0000256" key="1">
    <source>
        <dbReference type="ARBA" id="ARBA00006285"/>
    </source>
</evidence>
<dbReference type="PANTHER" id="PTHR21040:SF8">
    <property type="entry name" value="BCDNA.GH04120"/>
    <property type="match status" value="1"/>
</dbReference>
<evidence type="ECO:0000313" key="4">
    <source>
        <dbReference type="EMBL" id="GAF08132.1"/>
    </source>
</evidence>
<protein>
    <recommendedName>
        <fullName evidence="3">Glycoside hydrolase family 20 catalytic domain-containing protein</fullName>
    </recommendedName>
</protein>
<dbReference type="GO" id="GO:0004563">
    <property type="term" value="F:beta-N-acetylhexosaminidase activity"/>
    <property type="evidence" value="ECO:0007669"/>
    <property type="project" value="UniProtKB-ARBA"/>
</dbReference>
<dbReference type="SUPFAM" id="SSF51445">
    <property type="entry name" value="(Trans)glycosidases"/>
    <property type="match status" value="1"/>
</dbReference>
<evidence type="ECO:0000256" key="2">
    <source>
        <dbReference type="ARBA" id="ARBA00022801"/>
    </source>
</evidence>
<sequence>MKIHCSGDDSSLFKGIHRLASRLDLHFITESHVDATTLTWEKREGPIEVEWNGQSGIIRYEKTHHAFRALGLWVEKMRSGNADIELQQHSFTICETPQFQSVGTLFDVSRNAVPTVKSIQNALVTMSLMGMNQVMLYTEDTYEIKGYPYFGYMRGRYSHEELREIDDWAYEMGIEVIPCIQTLAHLTEALKWKYAAEIRDTSDILLVKKEETYTFIENMIRSASSPFRSRRIHIGMDEAHQLGLGQFLKDNGYQNRFKLMNEHLQRVLGITERLGLSPMIWSDMYFHLGPRNGEHYNVDEVIPEEVIKDIPEGISLVYWDYYHTEQSFYESSIQKHLSIGRLLYSLVEYGLGMVLHQMWGR</sequence>
<dbReference type="InterPro" id="IPR038901">
    <property type="entry name" value="HEXDC-like"/>
</dbReference>
<name>W7YI62_9BACL</name>
<dbReference type="PANTHER" id="PTHR21040">
    <property type="entry name" value="BCDNA.GH04120"/>
    <property type="match status" value="1"/>
</dbReference>
<comment type="similarity">
    <text evidence="1">Belongs to the glycosyl hydrolase 20 family.</text>
</comment>
<gene>
    <name evidence="4" type="ORF">JCM16418_2170</name>
</gene>
<comment type="caution">
    <text evidence="4">The sequence shown here is derived from an EMBL/GenBank/DDBJ whole genome shotgun (WGS) entry which is preliminary data.</text>
</comment>
<dbReference type="Gene3D" id="3.20.20.80">
    <property type="entry name" value="Glycosidases"/>
    <property type="match status" value="1"/>
</dbReference>
<accession>W7YI62</accession>
<reference evidence="4 5" key="1">
    <citation type="journal article" date="2014" name="Genome Announc.">
        <title>Draft Genome Sequence of Paenibacillus pini JCM 16418T, Isolated from the Rhizosphere of Pine Tree.</title>
        <authorList>
            <person name="Yuki M."/>
            <person name="Oshima K."/>
            <person name="Suda W."/>
            <person name="Oshida Y."/>
            <person name="Kitamura K."/>
            <person name="Iida Y."/>
            <person name="Hattori M."/>
            <person name="Ohkuma M."/>
        </authorList>
    </citation>
    <scope>NUCLEOTIDE SEQUENCE [LARGE SCALE GENOMIC DNA]</scope>
    <source>
        <strain evidence="4 5">JCM 16418</strain>
    </source>
</reference>
<evidence type="ECO:0000313" key="5">
    <source>
        <dbReference type="Proteomes" id="UP000019364"/>
    </source>
</evidence>
<dbReference type="Proteomes" id="UP000019364">
    <property type="component" value="Unassembled WGS sequence"/>
</dbReference>
<dbReference type="OrthoDB" id="383771at2"/>
<dbReference type="Pfam" id="PF00728">
    <property type="entry name" value="Glyco_hydro_20"/>
    <property type="match status" value="1"/>
</dbReference>
<dbReference type="RefSeq" id="WP_052020181.1">
    <property type="nucleotide sequence ID" value="NZ_BAVZ01000005.1"/>
</dbReference>
<dbReference type="eggNOG" id="COG3525">
    <property type="taxonomic scope" value="Bacteria"/>
</dbReference>
<feature type="domain" description="Glycoside hydrolase family 20 catalytic" evidence="3">
    <location>
        <begin position="103"/>
        <end position="286"/>
    </location>
</feature>
<dbReference type="InterPro" id="IPR017853">
    <property type="entry name" value="GH"/>
</dbReference>
<dbReference type="EMBL" id="BAVZ01000005">
    <property type="protein sequence ID" value="GAF08132.1"/>
    <property type="molecule type" value="Genomic_DNA"/>
</dbReference>
<dbReference type="InterPro" id="IPR015883">
    <property type="entry name" value="Glyco_hydro_20_cat"/>
</dbReference>
<keyword evidence="2" id="KW-0378">Hydrolase</keyword>
<dbReference type="CDD" id="cd06565">
    <property type="entry name" value="GH20_GcnA-like"/>
    <property type="match status" value="1"/>
</dbReference>
<evidence type="ECO:0000259" key="3">
    <source>
        <dbReference type="Pfam" id="PF00728"/>
    </source>
</evidence>
<dbReference type="STRING" id="1236976.JCM16418_2170"/>
<dbReference type="AlphaFoldDB" id="W7YI62"/>
<keyword evidence="5" id="KW-1185">Reference proteome</keyword>
<dbReference type="GO" id="GO:0005975">
    <property type="term" value="P:carbohydrate metabolic process"/>
    <property type="evidence" value="ECO:0007669"/>
    <property type="project" value="InterPro"/>
</dbReference>
<organism evidence="4 5">
    <name type="scientific">Paenibacillus pini JCM 16418</name>
    <dbReference type="NCBI Taxonomy" id="1236976"/>
    <lineage>
        <taxon>Bacteria</taxon>
        <taxon>Bacillati</taxon>
        <taxon>Bacillota</taxon>
        <taxon>Bacilli</taxon>
        <taxon>Bacillales</taxon>
        <taxon>Paenibacillaceae</taxon>
        <taxon>Paenibacillus</taxon>
    </lineage>
</organism>
<proteinExistence type="inferred from homology"/>